<reference evidence="3 4" key="1">
    <citation type="submission" date="2024-06" db="EMBL/GenBank/DDBJ databases">
        <title>The Natural Products Discovery Center: Release of the First 8490 Sequenced Strains for Exploring Actinobacteria Biosynthetic Diversity.</title>
        <authorList>
            <person name="Kalkreuter E."/>
            <person name="Kautsar S.A."/>
            <person name="Yang D."/>
            <person name="Bader C.D."/>
            <person name="Teijaro C.N."/>
            <person name="Fluegel L."/>
            <person name="Davis C.M."/>
            <person name="Simpson J.R."/>
            <person name="Lauterbach L."/>
            <person name="Steele A.D."/>
            <person name="Gui C."/>
            <person name="Meng S."/>
            <person name="Li G."/>
            <person name="Viehrig K."/>
            <person name="Ye F."/>
            <person name="Su P."/>
            <person name="Kiefer A.F."/>
            <person name="Nichols A."/>
            <person name="Cepeda A.J."/>
            <person name="Yan W."/>
            <person name="Fan B."/>
            <person name="Jiang Y."/>
            <person name="Adhikari A."/>
            <person name="Zheng C.-J."/>
            <person name="Schuster L."/>
            <person name="Cowan T.M."/>
            <person name="Smanski M.J."/>
            <person name="Chevrette M.G."/>
            <person name="De Carvalho L.P.S."/>
            <person name="Shen B."/>
        </authorList>
    </citation>
    <scope>NUCLEOTIDE SEQUENCE [LARGE SCALE GENOMIC DNA]</scope>
    <source>
        <strain evidence="3 4">NPDC049574</strain>
    </source>
</reference>
<keyword evidence="4" id="KW-1185">Reference proteome</keyword>
<dbReference type="RefSeq" id="WP_364459430.1">
    <property type="nucleotide sequence ID" value="NZ_JBFARM010000013.1"/>
</dbReference>
<gene>
    <name evidence="3" type="primary">fxsT</name>
    <name evidence="3" type="ORF">AB0K40_37540</name>
</gene>
<dbReference type="EMBL" id="JBFARM010000013">
    <property type="protein sequence ID" value="MEV4291244.1"/>
    <property type="molecule type" value="Genomic_DNA"/>
</dbReference>
<keyword evidence="1" id="KW-0175">Coiled coil</keyword>
<dbReference type="SUPFAM" id="SSF48452">
    <property type="entry name" value="TPR-like"/>
    <property type="match status" value="2"/>
</dbReference>
<feature type="region of interest" description="Disordered" evidence="2">
    <location>
        <begin position="908"/>
        <end position="927"/>
    </location>
</feature>
<evidence type="ECO:0000313" key="4">
    <source>
        <dbReference type="Proteomes" id="UP001552427"/>
    </source>
</evidence>
<dbReference type="InterPro" id="IPR053137">
    <property type="entry name" value="NLR-like"/>
</dbReference>
<evidence type="ECO:0000256" key="1">
    <source>
        <dbReference type="SAM" id="Coils"/>
    </source>
</evidence>
<dbReference type="NCBIfam" id="NF040586">
    <property type="entry name" value="FxSxx_TPR"/>
    <property type="match status" value="1"/>
</dbReference>
<feature type="coiled-coil region" evidence="1">
    <location>
        <begin position="113"/>
        <end position="140"/>
    </location>
</feature>
<organism evidence="3 4">
    <name type="scientific">Nonomuraea bangladeshensis</name>
    <dbReference type="NCBI Taxonomy" id="404385"/>
    <lineage>
        <taxon>Bacteria</taxon>
        <taxon>Bacillati</taxon>
        <taxon>Actinomycetota</taxon>
        <taxon>Actinomycetes</taxon>
        <taxon>Streptosporangiales</taxon>
        <taxon>Streptosporangiaceae</taxon>
        <taxon>Nonomuraea</taxon>
    </lineage>
</organism>
<sequence>MSKEPEDSVDPTYAANKEDLARCMRMLRARADMPSYRELEKQALAKGGSLPRTTLSEVLNGKRFPTRAFLLLFVDVCGEPFERHEAWRQVWNRLSVQYRVDQRELVVPEGDLLTTTRRRLEEVEERAERLSADLTQATARVAELGDLVEETGGVWRQAVTRLAEQGHLTLAEQALEALIHMHRALSREHSPNCLALRYEYAMLIAGHDDQRALVLLRELLTTCREALGPNDSLTFTVQRELTRQGLVAPAEPADTGNPAQALPTGWNVEPRNPGFHGREIILTRLRQSFATGSGIQVLRGWSGVGKTQIAIEYAHRFSMNYRIVWWIDAEDPVLIGKQLADLAVQLQLVDPGADTANAVAVLKGYLHGTHDWLLLFDNAEDPALMRKWLPGGDGHVLITSRTGGWSHLAATTHVNVMERVESVELLRTHEPALDPKEADELAAALGDLPLALVQASVFLAETVTDLQDYLRLLNERPREVLSEGSVGDYPLPLAAAIALTINRLADMEPVGLALARLCAFLAPETIPVEWLIGVHQVKDSTGPLAALAAAAGDGILLRRGLAAMSRFGLAVNSRGGIRLHRLTQSVIRDQLTPEDQECVRDHARALLVTNSPGDPEDPDVWPAWSRMVPHLLAVEPATAKDAELRVMACNAGWYLIERGDADASARLSAELYQVWQLDLGPQHPHTLAAARDLARAQRERGQYGEAAELYEEALARAQAGPGPDDPLTIRIEHGYAIDLHLLERYAESHDLQEDAWERYKRVQGVDHPHTLHAANHLARAKFALGRLEEARDLHAETLSRYRTILGDDHPDTLRCANNLAVDLRSLGDLQQAYQLQTDTLTRRRRALGENHPHTLQSAISLVETLQIMGRNVEAHDLHRDTLDRYRRILGENHPETQRAAMNATSILFSSDRRDDAAAQSDTGENSQ</sequence>
<protein>
    <submittedName>
        <fullName evidence="3">FxSxx-COOH system tetratricopeptide repeat protein</fullName>
    </submittedName>
</protein>
<dbReference type="InterPro" id="IPR027417">
    <property type="entry name" value="P-loop_NTPase"/>
</dbReference>
<dbReference type="InterPro" id="IPR011990">
    <property type="entry name" value="TPR-like_helical_dom_sf"/>
</dbReference>
<dbReference type="Pfam" id="PF13424">
    <property type="entry name" value="TPR_12"/>
    <property type="match status" value="2"/>
</dbReference>
<dbReference type="PANTHER" id="PTHR46082">
    <property type="entry name" value="ATP/GTP-BINDING PROTEIN-RELATED"/>
    <property type="match status" value="1"/>
</dbReference>
<dbReference type="PANTHER" id="PTHR46082:SF6">
    <property type="entry name" value="AAA+ ATPASE DOMAIN-CONTAINING PROTEIN-RELATED"/>
    <property type="match status" value="1"/>
</dbReference>
<accession>A0ABV3HFE9</accession>
<evidence type="ECO:0000256" key="2">
    <source>
        <dbReference type="SAM" id="MobiDB-lite"/>
    </source>
</evidence>
<dbReference type="Gene3D" id="1.25.40.10">
    <property type="entry name" value="Tetratricopeptide repeat domain"/>
    <property type="match status" value="2"/>
</dbReference>
<dbReference type="Gene3D" id="3.40.50.300">
    <property type="entry name" value="P-loop containing nucleotide triphosphate hydrolases"/>
    <property type="match status" value="1"/>
</dbReference>
<dbReference type="Pfam" id="PF13374">
    <property type="entry name" value="TPR_10"/>
    <property type="match status" value="2"/>
</dbReference>
<proteinExistence type="predicted"/>
<dbReference type="Proteomes" id="UP001552427">
    <property type="component" value="Unassembled WGS sequence"/>
</dbReference>
<evidence type="ECO:0000313" key="3">
    <source>
        <dbReference type="EMBL" id="MEV4291244.1"/>
    </source>
</evidence>
<comment type="caution">
    <text evidence="3">The sequence shown here is derived from an EMBL/GenBank/DDBJ whole genome shotgun (WGS) entry which is preliminary data.</text>
</comment>
<name>A0ABV3HFE9_9ACTN</name>
<dbReference type="SUPFAM" id="SSF52540">
    <property type="entry name" value="P-loop containing nucleoside triphosphate hydrolases"/>
    <property type="match status" value="1"/>
</dbReference>